<accession>F4NWN9</accession>
<dbReference type="RefSeq" id="XP_006677078.1">
    <property type="nucleotide sequence ID" value="XM_006677015.1"/>
</dbReference>
<dbReference type="Proteomes" id="UP000007241">
    <property type="component" value="Unassembled WGS sequence"/>
</dbReference>
<dbReference type="HOGENOM" id="CLU_404883_0_0_1"/>
<evidence type="ECO:0000313" key="3">
    <source>
        <dbReference type="Proteomes" id="UP000007241"/>
    </source>
</evidence>
<sequence>MTTAFTFTEQNGSSQSPEVIFKQQLLHSLAKGETWRDIVHMWVSWSHYRLEALQVGNNCAIISPLNSSTLNNGIGQNATFNISPTALQPMESRSSVKSFEASQDTTTSDTDHVGSDSKKKPLLLLSSLVPTLPLTNSKPRFNPEPSRPLPIPNAISPMPVAFQQVKIARIGTGTISLPTLLSENYAGSSQSIPRQHLWFDNGGQIMRGLDVSPGTSPSQSFQMGSPMAFQSPSLPSSNFDASFPSFRVMQPLRPAGVSVQLLHQSRSDLLILQEIVPGQKLVTIRIWDPRLHPNGPWLASDLLGPTLPLGMVVPPQTITDGNNHERVKGIWILSSQASGASLCGRTLVCKSIASEFDESSPFPRVQGVVCWHLDDANENGIYQDDSFELIQRSISTELEQRRQESTAFNSTPPSPFLSPFKSSRILPSPMRKVWQRDITFGLIQGIVCNELVVAVRILSLPNQANELADQTHNPALVQLWYIGNGSLLADITSDIPSSFMRGSGIFHLLLTRLHLVLYTTDILAVFDVIRSVQIFSNQTNLDRKAPIHALTQPYRPFVNTTTAISGLCSISKIPFVGRNVRIDISNDASTVVIAPAEQRGEVIILDMKRNTCTTYLLNDGFLEGAHSRNGSMLGRSVGVWLVSDMLNAIEVDGRRRHVLPHLGGSPQRNLSVAWQSIPI</sequence>
<dbReference type="AlphaFoldDB" id="F4NWN9"/>
<evidence type="ECO:0000256" key="1">
    <source>
        <dbReference type="SAM" id="MobiDB-lite"/>
    </source>
</evidence>
<dbReference type="GeneID" id="18242392"/>
<dbReference type="EMBL" id="GL882880">
    <property type="protein sequence ID" value="EGF82856.1"/>
    <property type="molecule type" value="Genomic_DNA"/>
</dbReference>
<keyword evidence="3" id="KW-1185">Reference proteome</keyword>
<proteinExistence type="predicted"/>
<dbReference type="OrthoDB" id="2098758at2759"/>
<feature type="region of interest" description="Disordered" evidence="1">
    <location>
        <begin position="91"/>
        <end position="117"/>
    </location>
</feature>
<name>F4NWN9_BATDJ</name>
<feature type="compositionally biased region" description="Polar residues" evidence="1">
    <location>
        <begin position="91"/>
        <end position="108"/>
    </location>
</feature>
<reference evidence="2 3" key="1">
    <citation type="submission" date="2009-12" db="EMBL/GenBank/DDBJ databases">
        <title>The draft genome of Batrachochytrium dendrobatidis.</title>
        <authorList>
            <consortium name="US DOE Joint Genome Institute (JGI-PGF)"/>
            <person name="Kuo A."/>
            <person name="Salamov A."/>
            <person name="Schmutz J."/>
            <person name="Lucas S."/>
            <person name="Pitluck S."/>
            <person name="Rosenblum E."/>
            <person name="Stajich J."/>
            <person name="Eisen M."/>
            <person name="Grigoriev I.V."/>
        </authorList>
    </citation>
    <scope>NUCLEOTIDE SEQUENCE [LARGE SCALE GENOMIC DNA]</scope>
    <source>
        <strain evidence="3">JAM81 / FGSC 10211</strain>
    </source>
</reference>
<organism evidence="2 3">
    <name type="scientific">Batrachochytrium dendrobatidis (strain JAM81 / FGSC 10211)</name>
    <name type="common">Frog chytrid fungus</name>
    <dbReference type="NCBI Taxonomy" id="684364"/>
    <lineage>
        <taxon>Eukaryota</taxon>
        <taxon>Fungi</taxon>
        <taxon>Fungi incertae sedis</taxon>
        <taxon>Chytridiomycota</taxon>
        <taxon>Chytridiomycota incertae sedis</taxon>
        <taxon>Chytridiomycetes</taxon>
        <taxon>Rhizophydiales</taxon>
        <taxon>Rhizophydiales incertae sedis</taxon>
        <taxon>Batrachochytrium</taxon>
    </lineage>
</organism>
<evidence type="ECO:0000313" key="2">
    <source>
        <dbReference type="EMBL" id="EGF82856.1"/>
    </source>
</evidence>
<dbReference type="InParanoid" id="F4NWN9"/>
<protein>
    <submittedName>
        <fullName evidence="2">Uncharacterized protein</fullName>
    </submittedName>
</protein>
<gene>
    <name evidence="2" type="ORF">BATDEDRAFT_86315</name>
</gene>